<reference evidence="2" key="1">
    <citation type="journal article" date="2021" name="Viruses">
        <title>Circular Rep-Encoding Single-Stranded DNA Sequences in Milk from Water Buffaloes (Bubalus arnee f. bubalis).</title>
        <authorList>
            <person name="Koenig M.-T."/>
            <person name="Fux R."/>
            <person name="Link E."/>
            <person name="Sutter G."/>
            <person name="Maertlbauer E."/>
            <person name="Didier A."/>
        </authorList>
    </citation>
    <scope>NUCLEOTIDE SEQUENCE</scope>
    <source>
        <strain evidence="2">21BAMI.2076</strain>
    </source>
</reference>
<organism evidence="2">
    <name type="scientific">SPHINX/BMMF group 2 DNA sequence</name>
    <dbReference type="NCBI Taxonomy" id="2502152"/>
    <lineage>
        <taxon>unclassified sequences</taxon>
    </lineage>
</organism>
<keyword evidence="1" id="KW-0235">DNA replication</keyword>
<evidence type="ECO:0000313" key="2">
    <source>
        <dbReference type="EMBL" id="QWQ66146.1"/>
    </source>
</evidence>
<dbReference type="AlphaFoldDB" id="A0A8F1SZI8"/>
<dbReference type="Pfam" id="PF01446">
    <property type="entry name" value="Rep_1"/>
    <property type="match status" value="1"/>
</dbReference>
<proteinExistence type="predicted"/>
<dbReference type="EMBL" id="MW828669">
    <property type="protein sequence ID" value="QWQ66146.1"/>
    <property type="molecule type" value="Genomic_DNA"/>
</dbReference>
<name>A0A8F1SZI8_9ZZZZ</name>
<dbReference type="InterPro" id="IPR000989">
    <property type="entry name" value="Rep"/>
</dbReference>
<dbReference type="GO" id="GO:0006260">
    <property type="term" value="P:DNA replication"/>
    <property type="evidence" value="ECO:0007669"/>
    <property type="project" value="UniProtKB-KW"/>
</dbReference>
<protein>
    <submittedName>
        <fullName evidence="2">Replication protein</fullName>
    </submittedName>
</protein>
<evidence type="ECO:0000256" key="1">
    <source>
        <dbReference type="ARBA" id="ARBA00022705"/>
    </source>
</evidence>
<accession>A0A8F1SZI8</accession>
<dbReference type="GO" id="GO:0003677">
    <property type="term" value="F:DNA binding"/>
    <property type="evidence" value="ECO:0007669"/>
    <property type="project" value="InterPro"/>
</dbReference>
<sequence>MKKNSELALASRCFFFLLILLTKVGTKLNKKDNKKAHNSDALAGDELQALQSANADQHRDKITRFGILKHRAKLQEQYLWTQVDFKSEGEDDLSNKALKAATKLKGCGQFLIFRNYYTIDQVKLEKFHVCGQHLLCPMCAGIRAARSMKRYLDRIHELIRDNPRLKPVLITLTVKNGEDLEERYNHLTSSFRTLLSRYRDYKKKGRGFNQFCKIDGAFYTTEYTYNDKTKQWHPHIHIFALLNEWIDQEELAETWHDITLDSYIVDIRRVKKTKEHGYSKAVAEVCKYALKFGDLSVENTWDAFLTLKGKRLTGSFGSMHGVKIPDKATDDMPLEELPYLEMFYRSVFDKKSYYNLEITKDVKPQ</sequence>
<gene>
    <name evidence="2" type="primary">rep</name>
</gene>